<protein>
    <submittedName>
        <fullName evidence="1">Uncharacterized protein</fullName>
    </submittedName>
</protein>
<dbReference type="OrthoDB" id="127594at2759"/>
<dbReference type="Proteomes" id="UP000198211">
    <property type="component" value="Unassembled WGS sequence"/>
</dbReference>
<sequence length="126" mass="14536">ELDEFERLLVQFQADNFLPDRFIERKPTIRFFVFLNKACSKAQPSRMVLGGRLLGKHSTVVEEEQFEHCETDKYLVVDQDISKSHLLGCQLGLFGTMANYDLYSTKSSHDGLVIAEQMEIVMKDMK</sequence>
<accession>A0A225WAF8</accession>
<proteinExistence type="predicted"/>
<reference evidence="2" key="1">
    <citation type="submission" date="2017-03" db="EMBL/GenBank/DDBJ databases">
        <title>Phytopthora megakarya and P. palmivora, two closely related causual agents of cacao black pod achieved similar genome size and gene model numbers by different mechanisms.</title>
        <authorList>
            <person name="Ali S."/>
            <person name="Shao J."/>
            <person name="Larry D.J."/>
            <person name="Kronmiller B."/>
            <person name="Shen D."/>
            <person name="Strem M.D."/>
            <person name="Melnick R.L."/>
            <person name="Guiltinan M.J."/>
            <person name="Tyler B.M."/>
            <person name="Meinhardt L.W."/>
            <person name="Bailey B.A."/>
        </authorList>
    </citation>
    <scope>NUCLEOTIDE SEQUENCE [LARGE SCALE GENOMIC DNA]</scope>
    <source>
        <strain evidence="2">zdho120</strain>
    </source>
</reference>
<feature type="non-terminal residue" evidence="1">
    <location>
        <position position="1"/>
    </location>
</feature>
<organism evidence="1 2">
    <name type="scientific">Phytophthora megakarya</name>
    <dbReference type="NCBI Taxonomy" id="4795"/>
    <lineage>
        <taxon>Eukaryota</taxon>
        <taxon>Sar</taxon>
        <taxon>Stramenopiles</taxon>
        <taxon>Oomycota</taxon>
        <taxon>Peronosporomycetes</taxon>
        <taxon>Peronosporales</taxon>
        <taxon>Peronosporaceae</taxon>
        <taxon>Phytophthora</taxon>
    </lineage>
</organism>
<comment type="caution">
    <text evidence="1">The sequence shown here is derived from an EMBL/GenBank/DDBJ whole genome shotgun (WGS) entry which is preliminary data.</text>
</comment>
<keyword evidence="2" id="KW-1185">Reference proteome</keyword>
<dbReference type="EMBL" id="NBNE01001442">
    <property type="protein sequence ID" value="OWZ13997.1"/>
    <property type="molecule type" value="Genomic_DNA"/>
</dbReference>
<name>A0A225WAF8_9STRA</name>
<evidence type="ECO:0000313" key="2">
    <source>
        <dbReference type="Proteomes" id="UP000198211"/>
    </source>
</evidence>
<evidence type="ECO:0000313" key="1">
    <source>
        <dbReference type="EMBL" id="OWZ13997.1"/>
    </source>
</evidence>
<gene>
    <name evidence="1" type="ORF">PHMEG_00012590</name>
</gene>
<dbReference type="AlphaFoldDB" id="A0A225WAF8"/>